<name>A0A9P9J1A8_9HYPO</name>
<evidence type="ECO:0000313" key="1">
    <source>
        <dbReference type="EMBL" id="KAH7139651.1"/>
    </source>
</evidence>
<dbReference type="Proteomes" id="UP000717696">
    <property type="component" value="Unassembled WGS sequence"/>
</dbReference>
<sequence length="219" mass="24827">MVDKGTVKGSFETLSAKCMPPSTSPANVWAVPSMIDEALSAKRAPVFGASLFRFADSRSYYQQCGFCASLFYHHSRTRAGDKPSTPDNPYIANAVLYFLANLAVEDLNNSSADTMQPLDKACDVISQFQSSSAITPRHIAEVYNLIDRVVDYRTVFFGWDLFSSRDLTITSWADRDWTTSTLVRSLESYSSFESCTQRSMMLLWFCQEREQSRQMYQKK</sequence>
<dbReference type="InterPro" id="IPR023213">
    <property type="entry name" value="CAT-like_dom_sf"/>
</dbReference>
<dbReference type="EMBL" id="JAGMUU010000014">
    <property type="protein sequence ID" value="KAH7139651.1"/>
    <property type="molecule type" value="Genomic_DNA"/>
</dbReference>
<evidence type="ECO:0000313" key="2">
    <source>
        <dbReference type="Proteomes" id="UP000717696"/>
    </source>
</evidence>
<comment type="caution">
    <text evidence="1">The sequence shown here is derived from an EMBL/GenBank/DDBJ whole genome shotgun (WGS) entry which is preliminary data.</text>
</comment>
<accession>A0A9P9J1A8</accession>
<dbReference type="AlphaFoldDB" id="A0A9P9J1A8"/>
<reference evidence="1" key="1">
    <citation type="journal article" date="2021" name="Nat. Commun.">
        <title>Genetic determinants of endophytism in the Arabidopsis root mycobiome.</title>
        <authorList>
            <person name="Mesny F."/>
            <person name="Miyauchi S."/>
            <person name="Thiergart T."/>
            <person name="Pickel B."/>
            <person name="Atanasova L."/>
            <person name="Karlsson M."/>
            <person name="Huettel B."/>
            <person name="Barry K.W."/>
            <person name="Haridas S."/>
            <person name="Chen C."/>
            <person name="Bauer D."/>
            <person name="Andreopoulos W."/>
            <person name="Pangilinan J."/>
            <person name="LaButti K."/>
            <person name="Riley R."/>
            <person name="Lipzen A."/>
            <person name="Clum A."/>
            <person name="Drula E."/>
            <person name="Henrissat B."/>
            <person name="Kohler A."/>
            <person name="Grigoriev I.V."/>
            <person name="Martin F.M."/>
            <person name="Hacquard S."/>
        </authorList>
    </citation>
    <scope>NUCLEOTIDE SEQUENCE</scope>
    <source>
        <strain evidence="1">MPI-CAGE-AT-0021</strain>
    </source>
</reference>
<dbReference type="OrthoDB" id="1862401at2759"/>
<dbReference type="Gene3D" id="3.30.559.10">
    <property type="entry name" value="Chloramphenicol acetyltransferase-like domain"/>
    <property type="match status" value="1"/>
</dbReference>
<keyword evidence="2" id="KW-1185">Reference proteome</keyword>
<gene>
    <name evidence="1" type="ORF">B0J13DRAFT_624484</name>
</gene>
<proteinExistence type="predicted"/>
<protein>
    <submittedName>
        <fullName evidence="1">Uncharacterized protein</fullName>
    </submittedName>
</protein>
<organism evidence="1 2">
    <name type="scientific">Dactylonectria estremocensis</name>
    <dbReference type="NCBI Taxonomy" id="1079267"/>
    <lineage>
        <taxon>Eukaryota</taxon>
        <taxon>Fungi</taxon>
        <taxon>Dikarya</taxon>
        <taxon>Ascomycota</taxon>
        <taxon>Pezizomycotina</taxon>
        <taxon>Sordariomycetes</taxon>
        <taxon>Hypocreomycetidae</taxon>
        <taxon>Hypocreales</taxon>
        <taxon>Nectriaceae</taxon>
        <taxon>Dactylonectria</taxon>
    </lineage>
</organism>